<organism evidence="7 8">
    <name type="scientific">Rivihabitans pingtungensis</name>
    <dbReference type="NCBI Taxonomy" id="1054498"/>
    <lineage>
        <taxon>Bacteria</taxon>
        <taxon>Pseudomonadati</taxon>
        <taxon>Pseudomonadota</taxon>
        <taxon>Betaproteobacteria</taxon>
        <taxon>Neisseriales</taxon>
        <taxon>Aquaspirillaceae</taxon>
        <taxon>Rivihabitans</taxon>
    </lineage>
</organism>
<evidence type="ECO:0000313" key="8">
    <source>
        <dbReference type="Proteomes" id="UP000247555"/>
    </source>
</evidence>
<dbReference type="CDD" id="cd06261">
    <property type="entry name" value="TM_PBP2"/>
    <property type="match status" value="2"/>
</dbReference>
<keyword evidence="3 5" id="KW-1133">Transmembrane helix</keyword>
<comment type="similarity">
    <text evidence="5">Belongs to the binding-protein-dependent transport system permease family.</text>
</comment>
<feature type="transmembrane region" description="Helical" evidence="5">
    <location>
        <begin position="350"/>
        <end position="368"/>
    </location>
</feature>
<feature type="transmembrane region" description="Helical" evidence="5">
    <location>
        <begin position="380"/>
        <end position="402"/>
    </location>
</feature>
<feature type="transmembrane region" description="Helical" evidence="5">
    <location>
        <begin position="519"/>
        <end position="542"/>
    </location>
</feature>
<dbReference type="PANTHER" id="PTHR43496:SF1">
    <property type="entry name" value="POLYGALACTURONAN_RHAMNOGALACTURONAN TRANSPORT SYSTEM PERMEASE PROTEIN YTEP"/>
    <property type="match status" value="1"/>
</dbReference>
<comment type="subcellular location">
    <subcellularLocation>
        <location evidence="1 5">Cell membrane</location>
        <topology evidence="1 5">Multi-pass membrane protein</topology>
    </subcellularLocation>
</comment>
<dbReference type="Pfam" id="PF00528">
    <property type="entry name" value="BPD_transp_1"/>
    <property type="match status" value="2"/>
</dbReference>
<keyword evidence="2 5" id="KW-0812">Transmembrane</keyword>
<evidence type="ECO:0000313" key="7">
    <source>
        <dbReference type="EMBL" id="PXX78707.1"/>
    </source>
</evidence>
<dbReference type="EMBL" id="QJKI01000010">
    <property type="protein sequence ID" value="PXX78707.1"/>
    <property type="molecule type" value="Genomic_DNA"/>
</dbReference>
<dbReference type="Proteomes" id="UP000247555">
    <property type="component" value="Unassembled WGS sequence"/>
</dbReference>
<dbReference type="Gene3D" id="1.10.3720.10">
    <property type="entry name" value="MetI-like"/>
    <property type="match status" value="2"/>
</dbReference>
<evidence type="ECO:0000259" key="6">
    <source>
        <dbReference type="PROSITE" id="PS50928"/>
    </source>
</evidence>
<feature type="transmembrane region" description="Helical" evidence="5">
    <location>
        <begin position="200"/>
        <end position="222"/>
    </location>
</feature>
<accession>A0A318LAJ9</accession>
<dbReference type="GO" id="GO:0005886">
    <property type="term" value="C:plasma membrane"/>
    <property type="evidence" value="ECO:0007669"/>
    <property type="project" value="UniProtKB-SubCell"/>
</dbReference>
<proteinExistence type="inferred from homology"/>
<dbReference type="InterPro" id="IPR017664">
    <property type="entry name" value="AminoethylPonate_ABC_perm-1"/>
</dbReference>
<evidence type="ECO:0000256" key="5">
    <source>
        <dbReference type="RuleBase" id="RU363032"/>
    </source>
</evidence>
<dbReference type="NCBIfam" id="TIGR03262">
    <property type="entry name" value="PhnU2"/>
    <property type="match status" value="1"/>
</dbReference>
<protein>
    <submittedName>
        <fullName evidence="7">Iron(III) transport system permease protein</fullName>
    </submittedName>
</protein>
<evidence type="ECO:0000256" key="1">
    <source>
        <dbReference type="ARBA" id="ARBA00004651"/>
    </source>
</evidence>
<dbReference type="PANTHER" id="PTHR43496">
    <property type="entry name" value="PROTEIN LPLB"/>
    <property type="match status" value="1"/>
</dbReference>
<feature type="transmembrane region" description="Helical" evidence="5">
    <location>
        <begin position="293"/>
        <end position="320"/>
    </location>
</feature>
<name>A0A318LAJ9_9NEIS</name>
<gene>
    <name evidence="7" type="ORF">DFR34_11024</name>
</gene>
<feature type="transmembrane region" description="Helical" evidence="5">
    <location>
        <begin position="146"/>
        <end position="168"/>
    </location>
</feature>
<dbReference type="OrthoDB" id="7056428at2"/>
<keyword evidence="4 5" id="KW-0472">Membrane</keyword>
<feature type="domain" description="ABC transmembrane type-1" evidence="6">
    <location>
        <begin position="66"/>
        <end position="263"/>
    </location>
</feature>
<comment type="caution">
    <text evidence="7">The sequence shown here is derived from an EMBL/GenBank/DDBJ whole genome shotgun (WGS) entry which is preliminary data.</text>
</comment>
<dbReference type="SUPFAM" id="SSF161098">
    <property type="entry name" value="MetI-like"/>
    <property type="match status" value="2"/>
</dbReference>
<dbReference type="InterPro" id="IPR035906">
    <property type="entry name" value="MetI-like_sf"/>
</dbReference>
<feature type="transmembrane region" description="Helical" evidence="5">
    <location>
        <begin position="242"/>
        <end position="262"/>
    </location>
</feature>
<keyword evidence="8" id="KW-1185">Reference proteome</keyword>
<reference evidence="7 8" key="1">
    <citation type="submission" date="2018-05" db="EMBL/GenBank/DDBJ databases">
        <title>Genomic Encyclopedia of Type Strains, Phase IV (KMG-IV): sequencing the most valuable type-strain genomes for metagenomic binning, comparative biology and taxonomic classification.</title>
        <authorList>
            <person name="Goeker M."/>
        </authorList>
    </citation>
    <scope>NUCLEOTIDE SEQUENCE [LARGE SCALE GENOMIC DNA]</scope>
    <source>
        <strain evidence="7 8">DSM 29661</strain>
    </source>
</reference>
<dbReference type="GO" id="GO:0055085">
    <property type="term" value="P:transmembrane transport"/>
    <property type="evidence" value="ECO:0007669"/>
    <property type="project" value="InterPro"/>
</dbReference>
<evidence type="ECO:0000256" key="3">
    <source>
        <dbReference type="ARBA" id="ARBA00022989"/>
    </source>
</evidence>
<feature type="transmembrane region" description="Helical" evidence="5">
    <location>
        <begin position="414"/>
        <end position="432"/>
    </location>
</feature>
<dbReference type="AlphaFoldDB" id="A0A318LAJ9"/>
<evidence type="ECO:0000256" key="2">
    <source>
        <dbReference type="ARBA" id="ARBA00022692"/>
    </source>
</evidence>
<feature type="transmembrane region" description="Helical" evidence="5">
    <location>
        <begin position="104"/>
        <end position="126"/>
    </location>
</feature>
<feature type="transmembrane region" description="Helical" evidence="5">
    <location>
        <begin position="70"/>
        <end position="92"/>
    </location>
</feature>
<sequence>MWRVMTSSRVRASRDEHAARLLLWLLLAMLAILVLWPIAAMLGQALHGGLAVLGQTLAQPGLRRAAVGSLWAATLTTALVVPLAYGYAAALTRVALPGRAAFRLLALLPLLAPSLLPGISLVYLFGNQGLLKHWFAEGGLYGLSGIVLGEAFYTFPHALMILLTTLAVGDARLYEAARTLGAGPLRRFATLTLPASRHGLLSAAMVVFTLTLTDFGVAKVVGGQYPVLALEAYKQVVGQQNFARGAAIGLLLLLPAVLSFVLDRLLQRRQHAQVSARAQPLQLLAGVWPRALALLYCLTVGGALLVLLGVAIAAAFIQLWPYNMSLTWQHFDFDLVDGGGWLAFANSLKMAIYTALAGVALTFIGAWASCKLRVAGVAGLGLHALAMLPMATPGLVLGLGYVFVFNQPGNPLSALYGTLTLLVLCSVAHFYTTAHLTARTALAQLDADFEPVAASLKVPLWLTLWRVTLPACLPALLEIARYFFVSAMTTVSAVVFLYTPDTVLAAIAVLNMDDAGDTAAAAAMATLIVAASALACLLFALLSHASLRRSQRWRRPS</sequence>
<evidence type="ECO:0000256" key="4">
    <source>
        <dbReference type="ARBA" id="ARBA00023136"/>
    </source>
</evidence>
<dbReference type="PROSITE" id="PS50928">
    <property type="entry name" value="ABC_TM1"/>
    <property type="match status" value="2"/>
</dbReference>
<dbReference type="InterPro" id="IPR000515">
    <property type="entry name" value="MetI-like"/>
</dbReference>
<keyword evidence="5" id="KW-0813">Transport</keyword>
<feature type="domain" description="ABC transmembrane type-1" evidence="6">
    <location>
        <begin position="344"/>
        <end position="539"/>
    </location>
</feature>